<dbReference type="Pfam" id="PF02826">
    <property type="entry name" value="2-Hacid_dh_C"/>
    <property type="match status" value="1"/>
</dbReference>
<dbReference type="PANTHER" id="PTHR43026:SF1">
    <property type="entry name" value="2-HYDROXYACID DEHYDROGENASE HOMOLOG 1-RELATED"/>
    <property type="match status" value="1"/>
</dbReference>
<dbReference type="InterPro" id="IPR006140">
    <property type="entry name" value="D-isomer_DH_NAD-bd"/>
</dbReference>
<dbReference type="RefSeq" id="WP_188560542.1">
    <property type="nucleotide sequence ID" value="NZ_BMGY01000004.1"/>
</dbReference>
<dbReference type="EMBL" id="BMGY01000004">
    <property type="protein sequence ID" value="GGH80580.1"/>
    <property type="molecule type" value="Genomic_DNA"/>
</dbReference>
<dbReference type="InterPro" id="IPR036291">
    <property type="entry name" value="NAD(P)-bd_dom_sf"/>
</dbReference>
<evidence type="ECO:0000256" key="2">
    <source>
        <dbReference type="ARBA" id="ARBA00023002"/>
    </source>
</evidence>
<dbReference type="InterPro" id="IPR058205">
    <property type="entry name" value="D-LDH-like"/>
</dbReference>
<dbReference type="SUPFAM" id="SSF52283">
    <property type="entry name" value="Formate/glycerate dehydrogenase catalytic domain-like"/>
    <property type="match status" value="1"/>
</dbReference>
<comment type="similarity">
    <text evidence="1 4">Belongs to the D-isomer specific 2-hydroxyacid dehydrogenase family.</text>
</comment>
<dbReference type="InterPro" id="IPR029753">
    <property type="entry name" value="D-isomer_DH_CS"/>
</dbReference>
<comment type="caution">
    <text evidence="7">The sequence shown here is derived from an EMBL/GenBank/DDBJ whole genome shotgun (WGS) entry which is preliminary data.</text>
</comment>
<accession>A0ABQ1ZVR1</accession>
<evidence type="ECO:0000256" key="1">
    <source>
        <dbReference type="ARBA" id="ARBA00005854"/>
    </source>
</evidence>
<evidence type="ECO:0000259" key="6">
    <source>
        <dbReference type="Pfam" id="PF02826"/>
    </source>
</evidence>
<evidence type="ECO:0000256" key="3">
    <source>
        <dbReference type="ARBA" id="ARBA00023027"/>
    </source>
</evidence>
<keyword evidence="3" id="KW-0520">NAD</keyword>
<gene>
    <name evidence="7" type="primary">ldhA</name>
    <name evidence="7" type="ORF">GCM10011495_06010</name>
</gene>
<dbReference type="Gene3D" id="3.40.50.720">
    <property type="entry name" value="NAD(P)-binding Rossmann-like Domain"/>
    <property type="match status" value="2"/>
</dbReference>
<dbReference type="PROSITE" id="PS00670">
    <property type="entry name" value="D_2_HYDROXYACID_DH_2"/>
    <property type="match status" value="1"/>
</dbReference>
<evidence type="ECO:0000313" key="7">
    <source>
        <dbReference type="EMBL" id="GGH80580.1"/>
    </source>
</evidence>
<dbReference type="CDD" id="cd12183">
    <property type="entry name" value="LDH_like_2"/>
    <property type="match status" value="1"/>
</dbReference>
<proteinExistence type="inferred from homology"/>
<dbReference type="PANTHER" id="PTHR43026">
    <property type="entry name" value="2-HYDROXYACID DEHYDROGENASE HOMOLOG 1-RELATED"/>
    <property type="match status" value="1"/>
</dbReference>
<evidence type="ECO:0000259" key="5">
    <source>
        <dbReference type="Pfam" id="PF00389"/>
    </source>
</evidence>
<organism evidence="7 8">
    <name type="scientific">Hymenobacter frigidus</name>
    <dbReference type="NCBI Taxonomy" id="1524095"/>
    <lineage>
        <taxon>Bacteria</taxon>
        <taxon>Pseudomonadati</taxon>
        <taxon>Bacteroidota</taxon>
        <taxon>Cytophagia</taxon>
        <taxon>Cytophagales</taxon>
        <taxon>Hymenobacteraceae</taxon>
        <taxon>Hymenobacter</taxon>
    </lineage>
</organism>
<keyword evidence="2 4" id="KW-0560">Oxidoreductase</keyword>
<evidence type="ECO:0000256" key="4">
    <source>
        <dbReference type="RuleBase" id="RU003719"/>
    </source>
</evidence>
<sequence>MQVTVFSAHQYEHPFLLEAAQGRHELHLQLPALSLATANLAQGSQAVAIFANDDASAPVLEALHALGIRYVAVRAAGHDQVDLAAAQRLGLQVANVPEYSPHAIAEHAVALMLALNRQLLRSQPLLHRADFRLDELVGFNLHGKTVGLVGCGRIGAVLARILHGFGCKLLGQDIQPNPELTERYGMRYLSLAALCAEADIISLHAPLTPATHYMLGPDMLARCKPGAMIINTGRGGLLDTRAALAALQAGQLGYLGLDVYEYEKGLYFEDHSQQPATDSLLTELLAQPNVLITAHQAFLTREALASIAATTIASLDAWAQSKPAEHELTASPSPVSA</sequence>
<dbReference type="PROSITE" id="PS00671">
    <property type="entry name" value="D_2_HYDROXYACID_DH_3"/>
    <property type="match status" value="1"/>
</dbReference>
<dbReference type="InterPro" id="IPR006139">
    <property type="entry name" value="D-isomer_2_OHA_DH_cat_dom"/>
</dbReference>
<keyword evidence="8" id="KW-1185">Reference proteome</keyword>
<protein>
    <submittedName>
        <fullName evidence="7">Lactate dehydrogenase</fullName>
    </submittedName>
</protein>
<dbReference type="SUPFAM" id="SSF51735">
    <property type="entry name" value="NAD(P)-binding Rossmann-fold domains"/>
    <property type="match status" value="1"/>
</dbReference>
<evidence type="ECO:0000313" key="8">
    <source>
        <dbReference type="Proteomes" id="UP000637774"/>
    </source>
</evidence>
<reference evidence="8" key="1">
    <citation type="journal article" date="2019" name="Int. J. Syst. Evol. Microbiol.">
        <title>The Global Catalogue of Microorganisms (GCM) 10K type strain sequencing project: providing services to taxonomists for standard genome sequencing and annotation.</title>
        <authorList>
            <consortium name="The Broad Institute Genomics Platform"/>
            <consortium name="The Broad Institute Genome Sequencing Center for Infectious Disease"/>
            <person name="Wu L."/>
            <person name="Ma J."/>
        </authorList>
    </citation>
    <scope>NUCLEOTIDE SEQUENCE [LARGE SCALE GENOMIC DNA]</scope>
    <source>
        <strain evidence="8">CGMCC 1.14966</strain>
    </source>
</reference>
<dbReference type="Proteomes" id="UP000637774">
    <property type="component" value="Unassembled WGS sequence"/>
</dbReference>
<feature type="domain" description="D-isomer specific 2-hydroxyacid dehydrogenase catalytic" evidence="5">
    <location>
        <begin position="4"/>
        <end position="327"/>
    </location>
</feature>
<name>A0ABQ1ZVR1_9BACT</name>
<feature type="domain" description="D-isomer specific 2-hydroxyacid dehydrogenase NAD-binding" evidence="6">
    <location>
        <begin position="109"/>
        <end position="297"/>
    </location>
</feature>
<dbReference type="Pfam" id="PF00389">
    <property type="entry name" value="2-Hacid_dh"/>
    <property type="match status" value="1"/>
</dbReference>